<dbReference type="RefSeq" id="WP_322521540.1">
    <property type="nucleotide sequence ID" value="NZ_CP140153.1"/>
</dbReference>
<dbReference type="Gene3D" id="3.20.20.450">
    <property type="entry name" value="EAL domain"/>
    <property type="match status" value="1"/>
</dbReference>
<name>A0ABZ0YYV0_9GAMM</name>
<dbReference type="EMBL" id="CP140153">
    <property type="protein sequence ID" value="WQH16549.1"/>
    <property type="molecule type" value="Genomic_DNA"/>
</dbReference>
<dbReference type="PANTHER" id="PTHR33121">
    <property type="entry name" value="CYCLIC DI-GMP PHOSPHODIESTERASE PDEF"/>
    <property type="match status" value="1"/>
</dbReference>
<organism evidence="2 3">
    <name type="scientific">Guyparkeria halophila</name>
    <dbReference type="NCBI Taxonomy" id="47960"/>
    <lineage>
        <taxon>Bacteria</taxon>
        <taxon>Pseudomonadati</taxon>
        <taxon>Pseudomonadota</taxon>
        <taxon>Gammaproteobacteria</taxon>
        <taxon>Chromatiales</taxon>
        <taxon>Thioalkalibacteraceae</taxon>
        <taxon>Guyparkeria</taxon>
    </lineage>
</organism>
<evidence type="ECO:0000313" key="2">
    <source>
        <dbReference type="EMBL" id="WQH16549.1"/>
    </source>
</evidence>
<dbReference type="Proteomes" id="UP001327459">
    <property type="component" value="Chromosome"/>
</dbReference>
<reference evidence="2 3" key="1">
    <citation type="submission" date="2023-11" db="EMBL/GenBank/DDBJ databases">
        <title>MicrobeMod: A computational toolkit for identifying prokaryotic methylation and restriction-modification with nanopore sequencing.</title>
        <authorList>
            <person name="Crits-Christoph A."/>
            <person name="Kang S.C."/>
            <person name="Lee H."/>
            <person name="Ostrov N."/>
        </authorList>
    </citation>
    <scope>NUCLEOTIDE SEQUENCE [LARGE SCALE GENOMIC DNA]</scope>
    <source>
        <strain evidence="2 3">ATCC 49870</strain>
    </source>
</reference>
<dbReference type="InterPro" id="IPR035919">
    <property type="entry name" value="EAL_sf"/>
</dbReference>
<evidence type="ECO:0000313" key="3">
    <source>
        <dbReference type="Proteomes" id="UP001327459"/>
    </source>
</evidence>
<keyword evidence="3" id="KW-1185">Reference proteome</keyword>
<proteinExistence type="predicted"/>
<accession>A0ABZ0YYV0</accession>
<dbReference type="SUPFAM" id="SSF141868">
    <property type="entry name" value="EAL domain-like"/>
    <property type="match status" value="1"/>
</dbReference>
<evidence type="ECO:0000259" key="1">
    <source>
        <dbReference type="PROSITE" id="PS50883"/>
    </source>
</evidence>
<protein>
    <submittedName>
        <fullName evidence="2">EAL domain-containing protein</fullName>
    </submittedName>
</protein>
<dbReference type="InterPro" id="IPR050706">
    <property type="entry name" value="Cyclic-di-GMP_PDE-like"/>
</dbReference>
<dbReference type="PANTHER" id="PTHR33121:SF79">
    <property type="entry name" value="CYCLIC DI-GMP PHOSPHODIESTERASE PDED-RELATED"/>
    <property type="match status" value="1"/>
</dbReference>
<dbReference type="InterPro" id="IPR001633">
    <property type="entry name" value="EAL_dom"/>
</dbReference>
<dbReference type="CDD" id="cd01948">
    <property type="entry name" value="EAL"/>
    <property type="match status" value="1"/>
</dbReference>
<dbReference type="PROSITE" id="PS50883">
    <property type="entry name" value="EAL"/>
    <property type="match status" value="1"/>
</dbReference>
<sequence length="265" mass="28427">MANRDEVRAVQQAGGTTHEAITTIDPATVSVVYQPILLADGREVGAEVFARTRVGDRLVPAAEFVRALGRDQLVDGVDQQVVERALGDPVMAGFAGQLFFNIAPTSLMEARFIDRLLAAIEASPLEASQVVIEISESPLAGEIGALVGPLADLRAAGVGLAIDHAGSGRETLSYLRRFDVDYVKIEADWLCDRKVSRRDRAFIDGLLTIAETLGVTVIAHNVETDAQVGLIRGLAIDRMQGYRFARESPAPPVVREAVSGRDGRA</sequence>
<gene>
    <name evidence="2" type="ORF">SR882_01225</name>
</gene>
<dbReference type="SMART" id="SM00052">
    <property type="entry name" value="EAL"/>
    <property type="match status" value="1"/>
</dbReference>
<dbReference type="Pfam" id="PF00563">
    <property type="entry name" value="EAL"/>
    <property type="match status" value="1"/>
</dbReference>
<feature type="domain" description="EAL" evidence="1">
    <location>
        <begin position="10"/>
        <end position="261"/>
    </location>
</feature>